<protein>
    <submittedName>
        <fullName evidence="2">Uncharacterized protein</fullName>
    </submittedName>
</protein>
<evidence type="ECO:0000256" key="1">
    <source>
        <dbReference type="SAM" id="MobiDB-lite"/>
    </source>
</evidence>
<feature type="region of interest" description="Disordered" evidence="1">
    <location>
        <begin position="1"/>
        <end position="62"/>
    </location>
</feature>
<reference evidence="2 3" key="1">
    <citation type="submission" date="2017-09" db="EMBL/GenBank/DDBJ databases">
        <authorList>
            <person name="Lee N."/>
            <person name="Cho B.-K."/>
        </authorList>
    </citation>
    <scope>NUCLEOTIDE SEQUENCE [LARGE SCALE GENOMIC DNA]</scope>
    <source>
        <strain evidence="2 3">ATCC 13879</strain>
    </source>
</reference>
<keyword evidence="3" id="KW-1185">Reference proteome</keyword>
<accession>A0ABX6B6C1</accession>
<evidence type="ECO:0000313" key="3">
    <source>
        <dbReference type="Proteomes" id="UP000326041"/>
    </source>
</evidence>
<organism evidence="2 3">
    <name type="scientific">Streptomyces prasinus</name>
    <dbReference type="NCBI Taxonomy" id="67345"/>
    <lineage>
        <taxon>Bacteria</taxon>
        <taxon>Bacillati</taxon>
        <taxon>Actinomycetota</taxon>
        <taxon>Actinomycetes</taxon>
        <taxon>Kitasatosporales</taxon>
        <taxon>Streptomycetaceae</taxon>
        <taxon>Streptomyces</taxon>
    </lineage>
</organism>
<dbReference type="EMBL" id="CP023697">
    <property type="protein sequence ID" value="QEV10358.1"/>
    <property type="molecule type" value="Genomic_DNA"/>
</dbReference>
<dbReference type="Proteomes" id="UP000326041">
    <property type="component" value="Chromosome"/>
</dbReference>
<evidence type="ECO:0000313" key="2">
    <source>
        <dbReference type="EMBL" id="QEV10358.1"/>
    </source>
</evidence>
<name>A0ABX6B6C1_9ACTN</name>
<proteinExistence type="predicted"/>
<gene>
    <name evidence="2" type="ORF">CP972_18700</name>
</gene>
<sequence length="62" mass="6785">MDTTSLFSAPEGAPRQATAASPRPEADPFQAPDFGEDDTFLYEEAQASFPDLDTSTPHRRAR</sequence>